<sequence>MIPNHSNYVGLLGLYMNYPDQSKQELVSCVSGSNCDGGVVNSALNYIKNNGQDTESSYPYAASNSACNPVASGKTKITSYWNVGTSEVNIAKQLPSTGPLILAFWLPPSFWYYQSGVFQPNAGDCFAVPRDDNCLYSLGRMWQKGGIPLHPLDSSLIKDNSPTIDTSPIGHFAPHRHFTHHRHFTYWTVHPP</sequence>
<evidence type="ECO:0000313" key="4">
    <source>
        <dbReference type="WBParaSite" id="ACRNAN_scaffold6372.g19312.t1"/>
    </source>
</evidence>
<proteinExistence type="inferred from homology"/>
<dbReference type="GO" id="GO:0006508">
    <property type="term" value="P:proteolysis"/>
    <property type="evidence" value="ECO:0007669"/>
    <property type="project" value="InterPro"/>
</dbReference>
<dbReference type="PANTHER" id="PTHR12411">
    <property type="entry name" value="CYSTEINE PROTEASE FAMILY C1-RELATED"/>
    <property type="match status" value="1"/>
</dbReference>
<name>A0A914E893_9BILA</name>
<dbReference type="InterPro" id="IPR038765">
    <property type="entry name" value="Papain-like_cys_pep_sf"/>
</dbReference>
<dbReference type="InterPro" id="IPR013128">
    <property type="entry name" value="Peptidase_C1A"/>
</dbReference>
<comment type="similarity">
    <text evidence="1">Belongs to the peptidase C1 family.</text>
</comment>
<dbReference type="Pfam" id="PF00112">
    <property type="entry name" value="Peptidase_C1"/>
    <property type="match status" value="1"/>
</dbReference>
<dbReference type="Proteomes" id="UP000887540">
    <property type="component" value="Unplaced"/>
</dbReference>
<dbReference type="SUPFAM" id="SSF54001">
    <property type="entry name" value="Cysteine proteinases"/>
    <property type="match status" value="1"/>
</dbReference>
<dbReference type="GO" id="GO:0008234">
    <property type="term" value="F:cysteine-type peptidase activity"/>
    <property type="evidence" value="ECO:0007669"/>
    <property type="project" value="InterPro"/>
</dbReference>
<keyword evidence="3" id="KW-1185">Reference proteome</keyword>
<accession>A0A914E893</accession>
<feature type="domain" description="Peptidase C1A papain C-terminal" evidence="2">
    <location>
        <begin position="2"/>
        <end position="166"/>
    </location>
</feature>
<dbReference type="AlphaFoldDB" id="A0A914E893"/>
<reference evidence="4" key="1">
    <citation type="submission" date="2022-11" db="UniProtKB">
        <authorList>
            <consortium name="WormBaseParasite"/>
        </authorList>
    </citation>
    <scope>IDENTIFICATION</scope>
</reference>
<dbReference type="Gene3D" id="3.90.70.10">
    <property type="entry name" value="Cysteine proteinases"/>
    <property type="match status" value="1"/>
</dbReference>
<organism evidence="3 4">
    <name type="scientific">Acrobeloides nanus</name>
    <dbReference type="NCBI Taxonomy" id="290746"/>
    <lineage>
        <taxon>Eukaryota</taxon>
        <taxon>Metazoa</taxon>
        <taxon>Ecdysozoa</taxon>
        <taxon>Nematoda</taxon>
        <taxon>Chromadorea</taxon>
        <taxon>Rhabditida</taxon>
        <taxon>Tylenchina</taxon>
        <taxon>Cephalobomorpha</taxon>
        <taxon>Cephaloboidea</taxon>
        <taxon>Cephalobidae</taxon>
        <taxon>Acrobeloides</taxon>
    </lineage>
</organism>
<dbReference type="SMART" id="SM00645">
    <property type="entry name" value="Pept_C1"/>
    <property type="match status" value="1"/>
</dbReference>
<dbReference type="WBParaSite" id="ACRNAN_scaffold6372.g19312.t1">
    <property type="protein sequence ID" value="ACRNAN_scaffold6372.g19312.t1"/>
    <property type="gene ID" value="ACRNAN_scaffold6372.g19312"/>
</dbReference>
<dbReference type="InterPro" id="IPR000668">
    <property type="entry name" value="Peptidase_C1A_C"/>
</dbReference>
<evidence type="ECO:0000313" key="3">
    <source>
        <dbReference type="Proteomes" id="UP000887540"/>
    </source>
</evidence>
<evidence type="ECO:0000259" key="2">
    <source>
        <dbReference type="SMART" id="SM00645"/>
    </source>
</evidence>
<evidence type="ECO:0000256" key="1">
    <source>
        <dbReference type="ARBA" id="ARBA00008455"/>
    </source>
</evidence>
<protein>
    <submittedName>
        <fullName evidence="4">Peptidase C1A papain C-terminal domain-containing protein</fullName>
    </submittedName>
</protein>